<keyword evidence="7" id="KW-1185">Reference proteome</keyword>
<evidence type="ECO:0000313" key="7">
    <source>
        <dbReference type="Proteomes" id="UP001254257"/>
    </source>
</evidence>
<dbReference type="Gene3D" id="1.10.10.10">
    <property type="entry name" value="Winged helix-like DNA-binding domain superfamily/Winged helix DNA-binding domain"/>
    <property type="match status" value="1"/>
</dbReference>
<dbReference type="InterPro" id="IPR036388">
    <property type="entry name" value="WH-like_DNA-bd_sf"/>
</dbReference>
<keyword evidence="3" id="KW-0804">Transcription</keyword>
<dbReference type="InterPro" id="IPR001347">
    <property type="entry name" value="SIS_dom"/>
</dbReference>
<dbReference type="InterPro" id="IPR009057">
    <property type="entry name" value="Homeodomain-like_sf"/>
</dbReference>
<keyword evidence="1" id="KW-0805">Transcription regulation</keyword>
<dbReference type="EMBL" id="JAWDID010000011">
    <property type="protein sequence ID" value="MDU0340197.1"/>
    <property type="molecule type" value="Genomic_DNA"/>
</dbReference>
<dbReference type="InterPro" id="IPR047640">
    <property type="entry name" value="RpiR-like"/>
</dbReference>
<dbReference type="InterPro" id="IPR035472">
    <property type="entry name" value="RpiR-like_SIS"/>
</dbReference>
<keyword evidence="2" id="KW-0238">DNA-binding</keyword>
<feature type="domain" description="SIS" evidence="5">
    <location>
        <begin position="143"/>
        <end position="280"/>
    </location>
</feature>
<organism evidence="6 7">
    <name type="scientific">Bosea rubneri</name>
    <dbReference type="NCBI Taxonomy" id="3075434"/>
    <lineage>
        <taxon>Bacteria</taxon>
        <taxon>Pseudomonadati</taxon>
        <taxon>Pseudomonadota</taxon>
        <taxon>Alphaproteobacteria</taxon>
        <taxon>Hyphomicrobiales</taxon>
        <taxon>Boseaceae</taxon>
        <taxon>Bosea</taxon>
    </lineage>
</organism>
<dbReference type="Proteomes" id="UP001254257">
    <property type="component" value="Unassembled WGS sequence"/>
</dbReference>
<evidence type="ECO:0000259" key="4">
    <source>
        <dbReference type="PROSITE" id="PS51071"/>
    </source>
</evidence>
<evidence type="ECO:0000313" key="6">
    <source>
        <dbReference type="EMBL" id="MDU0340197.1"/>
    </source>
</evidence>
<proteinExistence type="predicted"/>
<dbReference type="PANTHER" id="PTHR30514">
    <property type="entry name" value="GLUCOKINASE"/>
    <property type="match status" value="1"/>
</dbReference>
<comment type="caution">
    <text evidence="6">The sequence shown here is derived from an EMBL/GenBank/DDBJ whole genome shotgun (WGS) entry which is preliminary data.</text>
</comment>
<accession>A0ABU3S753</accession>
<dbReference type="RefSeq" id="WP_316018070.1">
    <property type="nucleotide sequence ID" value="NZ_JAWDID010000011.1"/>
</dbReference>
<evidence type="ECO:0000256" key="1">
    <source>
        <dbReference type="ARBA" id="ARBA00023015"/>
    </source>
</evidence>
<dbReference type="PROSITE" id="PS51464">
    <property type="entry name" value="SIS"/>
    <property type="match status" value="1"/>
</dbReference>
<protein>
    <submittedName>
        <fullName evidence="6">MurR/RpiR family transcriptional regulator</fullName>
    </submittedName>
</protein>
<sequence>MSAELQQGTPRPDFEGFVALLRERAPLLPRRLRQVADHALAHPDDMALNTASQIAQKAGVQPSTLVRFAQALGYSGFSELQQVFRSRLRQQLPDHRERLVALREGGAAGPGMAAALLDGFVHAGEASLKRLRRGLDAALVERATDMLAEARTIVLVGARRMFPVVAYLAYAFGKLGIRAVLVDNVASLGAEQAAMARPGDVMFAVSCAPYTPATIEMAAVAKAAGVPVIVLTDNALSPLAAHCDLCLEVSEADYGAFRSMAATFALAMTLAVGTAEKVRDDA</sequence>
<dbReference type="SUPFAM" id="SSF53697">
    <property type="entry name" value="SIS domain"/>
    <property type="match status" value="1"/>
</dbReference>
<reference evidence="6 7" key="1">
    <citation type="submission" date="2023-09" db="EMBL/GenBank/DDBJ databases">
        <title>Whole genome shotgun sequencing (WGS) of Bosea sp. ZW T0_25, isolated from stored onions (Allium cepa).</title>
        <authorList>
            <person name="Stoll D.A."/>
            <person name="Huch M."/>
        </authorList>
    </citation>
    <scope>NUCLEOTIDE SEQUENCE [LARGE SCALE GENOMIC DNA]</scope>
    <source>
        <strain evidence="6 7">ZW T0_25</strain>
    </source>
</reference>
<dbReference type="PROSITE" id="PS51071">
    <property type="entry name" value="HTH_RPIR"/>
    <property type="match status" value="1"/>
</dbReference>
<gene>
    <name evidence="6" type="ORF">RKE40_09910</name>
</gene>
<dbReference type="Pfam" id="PF01418">
    <property type="entry name" value="HTH_6"/>
    <property type="match status" value="1"/>
</dbReference>
<evidence type="ECO:0000259" key="5">
    <source>
        <dbReference type="PROSITE" id="PS51464"/>
    </source>
</evidence>
<evidence type="ECO:0000256" key="3">
    <source>
        <dbReference type="ARBA" id="ARBA00023163"/>
    </source>
</evidence>
<dbReference type="Gene3D" id="3.40.50.10490">
    <property type="entry name" value="Glucose-6-phosphate isomerase like protein, domain 1"/>
    <property type="match status" value="1"/>
</dbReference>
<evidence type="ECO:0000256" key="2">
    <source>
        <dbReference type="ARBA" id="ARBA00023125"/>
    </source>
</evidence>
<dbReference type="CDD" id="cd05013">
    <property type="entry name" value="SIS_RpiR"/>
    <property type="match status" value="1"/>
</dbReference>
<name>A0ABU3S753_9HYPH</name>
<dbReference type="Pfam" id="PF01380">
    <property type="entry name" value="SIS"/>
    <property type="match status" value="1"/>
</dbReference>
<dbReference type="PANTHER" id="PTHR30514:SF20">
    <property type="entry name" value="TRANSCRIPTIONAL REGULATOR"/>
    <property type="match status" value="1"/>
</dbReference>
<dbReference type="InterPro" id="IPR000281">
    <property type="entry name" value="HTH_RpiR"/>
</dbReference>
<feature type="domain" description="HTH rpiR-type" evidence="4">
    <location>
        <begin position="15"/>
        <end position="91"/>
    </location>
</feature>
<dbReference type="InterPro" id="IPR046348">
    <property type="entry name" value="SIS_dom_sf"/>
</dbReference>
<dbReference type="SUPFAM" id="SSF46689">
    <property type="entry name" value="Homeodomain-like"/>
    <property type="match status" value="1"/>
</dbReference>